<evidence type="ECO:0000256" key="1">
    <source>
        <dbReference type="ARBA" id="ARBA00004496"/>
    </source>
</evidence>
<reference evidence="7" key="1">
    <citation type="submission" date="2022-12" db="EMBL/GenBank/DDBJ databases">
        <authorList>
            <person name="Alioto T."/>
            <person name="Alioto T."/>
            <person name="Gomez Garrido J."/>
        </authorList>
    </citation>
    <scope>NUCLEOTIDE SEQUENCE</scope>
</reference>
<keyword evidence="2" id="KW-0963">Cytoplasm</keyword>
<comment type="function">
    <text evidence="5">May act as an adapter that regulates LRP2 function.</text>
</comment>
<dbReference type="InterPro" id="IPR052323">
    <property type="entry name" value="LRP2-binding"/>
</dbReference>
<accession>A0AA35PFZ6</accession>
<dbReference type="SUPFAM" id="SSF81901">
    <property type="entry name" value="HCP-like"/>
    <property type="match status" value="1"/>
</dbReference>
<dbReference type="Gene3D" id="1.25.40.10">
    <property type="entry name" value="Tetratricopeptide repeat domain"/>
    <property type="match status" value="1"/>
</dbReference>
<dbReference type="GO" id="GO:0005737">
    <property type="term" value="C:cytoplasm"/>
    <property type="evidence" value="ECO:0007669"/>
    <property type="project" value="UniProtKB-SubCell"/>
</dbReference>
<dbReference type="InterPro" id="IPR011990">
    <property type="entry name" value="TPR-like_helical_dom_sf"/>
</dbReference>
<protein>
    <recommendedName>
        <fullName evidence="6">LRP2-binding protein</fullName>
    </recommendedName>
</protein>
<dbReference type="AlphaFoldDB" id="A0AA35PFZ6"/>
<dbReference type="Proteomes" id="UP001178461">
    <property type="component" value="Chromosome 9"/>
</dbReference>
<evidence type="ECO:0000256" key="2">
    <source>
        <dbReference type="ARBA" id="ARBA00022490"/>
    </source>
</evidence>
<organism evidence="7 8">
    <name type="scientific">Podarcis lilfordi</name>
    <name type="common">Lilford's wall lizard</name>
    <dbReference type="NCBI Taxonomy" id="74358"/>
    <lineage>
        <taxon>Eukaryota</taxon>
        <taxon>Metazoa</taxon>
        <taxon>Chordata</taxon>
        <taxon>Craniata</taxon>
        <taxon>Vertebrata</taxon>
        <taxon>Euteleostomi</taxon>
        <taxon>Lepidosauria</taxon>
        <taxon>Squamata</taxon>
        <taxon>Bifurcata</taxon>
        <taxon>Unidentata</taxon>
        <taxon>Episquamata</taxon>
        <taxon>Laterata</taxon>
        <taxon>Lacertibaenia</taxon>
        <taxon>Lacertidae</taxon>
        <taxon>Podarcis</taxon>
    </lineage>
</organism>
<dbReference type="SMART" id="SM00671">
    <property type="entry name" value="SEL1"/>
    <property type="match status" value="5"/>
</dbReference>
<evidence type="ECO:0000256" key="5">
    <source>
        <dbReference type="ARBA" id="ARBA00037614"/>
    </source>
</evidence>
<sequence length="344" mass="38807">MELTSEPLPQESRSETILQTISKVQISESGEFKPDPEIYSHEHLLSRAELLLEKRIKNGDPLASFLRGQMYFEEGWYEEALQQFEQNTDFQSMYQLGVMYYDGLGTPPDPQKGIEYMEKIINSSSPKARHLKFAAAYNLGRACYEGCGIEISEKDAERLWFIAADHGNPKASVKAQTALGMLYSAKHRKDLKKAFFWHSEACGNGSLESQGILGLMYFYGHGVRPNLKAALECLTAASDRGNVYAKGHLVEYYYKRKFFTKAADFAKRTAENDDVEKLAKATDCIPFYIKRGLAMASFYLARCLQFGLGTQQDLAAAKNYYSKACRLDPDLASELELLANHGRI</sequence>
<evidence type="ECO:0000256" key="3">
    <source>
        <dbReference type="ARBA" id="ARBA00022737"/>
    </source>
</evidence>
<evidence type="ECO:0000256" key="6">
    <source>
        <dbReference type="ARBA" id="ARBA00039954"/>
    </source>
</evidence>
<evidence type="ECO:0000313" key="7">
    <source>
        <dbReference type="EMBL" id="CAI5784013.1"/>
    </source>
</evidence>
<dbReference type="InterPro" id="IPR006597">
    <property type="entry name" value="Sel1-like"/>
</dbReference>
<evidence type="ECO:0000256" key="4">
    <source>
        <dbReference type="ARBA" id="ARBA00022803"/>
    </source>
</evidence>
<dbReference type="PANTHER" id="PTHR44554">
    <property type="entry name" value="LRP2-BINDING PROTEIN"/>
    <property type="match status" value="1"/>
</dbReference>
<proteinExistence type="predicted"/>
<keyword evidence="8" id="KW-1185">Reference proteome</keyword>
<keyword evidence="4" id="KW-0802">TPR repeat</keyword>
<evidence type="ECO:0000313" key="8">
    <source>
        <dbReference type="Proteomes" id="UP001178461"/>
    </source>
</evidence>
<gene>
    <name evidence="7" type="ORF">PODLI_1B008395</name>
</gene>
<dbReference type="Pfam" id="PF08238">
    <property type="entry name" value="Sel1"/>
    <property type="match status" value="5"/>
</dbReference>
<name>A0AA35PFZ6_9SAUR</name>
<dbReference type="EMBL" id="OX395134">
    <property type="protein sequence ID" value="CAI5784013.1"/>
    <property type="molecule type" value="Genomic_DNA"/>
</dbReference>
<dbReference type="PANTHER" id="PTHR44554:SF1">
    <property type="entry name" value="LRP2-BINDING PROTEIN"/>
    <property type="match status" value="1"/>
</dbReference>
<comment type="subcellular location">
    <subcellularLocation>
        <location evidence="1">Cytoplasm</location>
    </subcellularLocation>
</comment>
<keyword evidence="3" id="KW-0677">Repeat</keyword>